<evidence type="ECO:0000313" key="3">
    <source>
        <dbReference type="Proteomes" id="UP000008303"/>
    </source>
</evidence>
<keyword evidence="1" id="KW-1133">Transmembrane helix</keyword>
<reference evidence="3" key="1">
    <citation type="journal article" date="2011" name="Appl. Environ. Microbiol.">
        <title>Common ancestry and novel genetic traits of Francisella novicida-like isolates from North America and Australia as revealed by comparative genomic analyses.</title>
        <authorList>
            <person name="Siddaramappa S."/>
            <person name="Challacombe J.F."/>
            <person name="Petersen J.M."/>
            <person name="Pillai S."/>
            <person name="Hogg G."/>
            <person name="Kuske C.R."/>
        </authorList>
    </citation>
    <scope>NUCLEOTIDE SEQUENCE [LARGE SCALE GENOMIC DNA]</scope>
    <source>
        <strain evidence="3">3523</strain>
    </source>
</reference>
<dbReference type="AlphaFoldDB" id="F4BK87"/>
<evidence type="ECO:0000313" key="2">
    <source>
        <dbReference type="EMBL" id="AEB28581.1"/>
    </source>
</evidence>
<feature type="transmembrane region" description="Helical" evidence="1">
    <location>
        <begin position="35"/>
        <end position="53"/>
    </location>
</feature>
<feature type="transmembrane region" description="Helical" evidence="1">
    <location>
        <begin position="97"/>
        <end position="120"/>
    </location>
</feature>
<evidence type="ECO:0000256" key="1">
    <source>
        <dbReference type="SAM" id="Phobius"/>
    </source>
</evidence>
<dbReference type="RefSeq" id="WP_014548033.1">
    <property type="nucleotide sequence ID" value="NC_017449.1"/>
</dbReference>
<dbReference type="KEGG" id="fcn:FN3523_0724"/>
<accession>F4BK87</accession>
<gene>
    <name evidence="2" type="ordered locus">FN3523_0724</name>
</gene>
<name>F4BK87_9GAMM</name>
<sequence>MKKLKNSLTMQILFVLLVTIQISLIDTIINNIVGINWVAFAMCLIAIPLNQKLIRKYYNHKRDALIFFSIILGGTVCLFVGAFLIKKHLFFYLQPFVVFGYAMSILYFFQYVSHITLVVLKSMIEKNNILKIWFDVFNYYRNKLGVINGIFEILAKSNIYAFIMFLISKFYQFILIMRKV</sequence>
<proteinExistence type="predicted"/>
<dbReference type="EMBL" id="CP002558">
    <property type="protein sequence ID" value="AEB28581.1"/>
    <property type="molecule type" value="Genomic_DNA"/>
</dbReference>
<dbReference type="HOGENOM" id="CLU_1494129_0_0_6"/>
<feature type="transmembrane region" description="Helical" evidence="1">
    <location>
        <begin position="65"/>
        <end position="85"/>
    </location>
</feature>
<feature type="transmembrane region" description="Helical" evidence="1">
    <location>
        <begin position="12"/>
        <end position="29"/>
    </location>
</feature>
<keyword evidence="1" id="KW-0812">Transmembrane</keyword>
<dbReference type="PATRIC" id="fig|676032.3.peg.727"/>
<dbReference type="Proteomes" id="UP000008303">
    <property type="component" value="Chromosome"/>
</dbReference>
<keyword evidence="1" id="KW-0472">Membrane</keyword>
<protein>
    <submittedName>
        <fullName evidence="2">Uncharacterized protein</fullName>
    </submittedName>
</protein>
<organism evidence="2 3">
    <name type="scientific">Francisella hispaniensis</name>
    <dbReference type="NCBI Taxonomy" id="622488"/>
    <lineage>
        <taxon>Bacteria</taxon>
        <taxon>Pseudomonadati</taxon>
        <taxon>Pseudomonadota</taxon>
        <taxon>Gammaproteobacteria</taxon>
        <taxon>Thiotrichales</taxon>
        <taxon>Francisellaceae</taxon>
        <taxon>Francisella</taxon>
    </lineage>
</organism>